<comment type="caution">
    <text evidence="1">The sequence shown here is derived from an EMBL/GenBank/DDBJ whole genome shotgun (WGS) entry which is preliminary data.</text>
</comment>
<evidence type="ECO:0008006" key="3">
    <source>
        <dbReference type="Google" id="ProtNLM"/>
    </source>
</evidence>
<evidence type="ECO:0000313" key="1">
    <source>
        <dbReference type="EMBL" id="NKC33306.1"/>
    </source>
</evidence>
<gene>
    <name evidence="1" type="ORF">HEQ75_20765</name>
</gene>
<dbReference type="InterPro" id="IPR052354">
    <property type="entry name" value="Cell_Wall_Dynamics_Protein"/>
</dbReference>
<dbReference type="PANTHER" id="PTHR34408">
    <property type="entry name" value="FAMILY PROTEIN, PUTATIVE-RELATED"/>
    <property type="match status" value="1"/>
</dbReference>
<evidence type="ECO:0000313" key="2">
    <source>
        <dbReference type="Proteomes" id="UP000787635"/>
    </source>
</evidence>
<sequence length="317" mass="34336">MADDPLLCKAGPFGGDRLSGSATSLLQTGLDRYFGHFDMGRTAMSTPAGTGANLSGSAWSAPPFAFTPAVFSTAGQQPTGPATLARTAEGVKVVRITAAEFKIFTGKYTPNREVARILCDDTSGLLWFHNLNRSSLRLCHFLAQMAHESTRFSQLRELLGYSTPERIVEVFGPGHSAKVTLEEAKDLVNNAAALAERVYGLGNPTKAKEFNHTVKGEGLKYRGRGLVHLTGKANYEKMGNHPDIQLPLVAQPELAEEPLNALRIAVCFWKSRNLDALADVDDIVTITKRINGGDNGLSDRKGLLKTAKSLWLDRAPE</sequence>
<dbReference type="InterPro" id="IPR023346">
    <property type="entry name" value="Lysozyme-like_dom_sf"/>
</dbReference>
<dbReference type="PANTHER" id="PTHR34408:SF1">
    <property type="entry name" value="GLYCOSYL HYDROLASE FAMILY 19 DOMAIN-CONTAINING PROTEIN HI_1415"/>
    <property type="match status" value="1"/>
</dbReference>
<reference evidence="1 2" key="1">
    <citation type="submission" date="2020-03" db="EMBL/GenBank/DDBJ databases">
        <title>Roseomonas selenitidurans sp. nov. isolated from urban soil.</title>
        <authorList>
            <person name="Liu H."/>
        </authorList>
    </citation>
    <scope>NUCLEOTIDE SEQUENCE [LARGE SCALE GENOMIC DNA]</scope>
    <source>
        <strain evidence="1 2">BU-1</strain>
    </source>
</reference>
<organism evidence="1 2">
    <name type="scientific">Falsiroseomonas selenitidurans</name>
    <dbReference type="NCBI Taxonomy" id="2716335"/>
    <lineage>
        <taxon>Bacteria</taxon>
        <taxon>Pseudomonadati</taxon>
        <taxon>Pseudomonadota</taxon>
        <taxon>Alphaproteobacteria</taxon>
        <taxon>Acetobacterales</taxon>
        <taxon>Roseomonadaceae</taxon>
        <taxon>Falsiroseomonas</taxon>
    </lineage>
</organism>
<dbReference type="RefSeq" id="WP_168034034.1">
    <property type="nucleotide sequence ID" value="NZ_JAAVNE010000042.1"/>
</dbReference>
<dbReference type="Gene3D" id="1.10.530.10">
    <property type="match status" value="1"/>
</dbReference>
<accession>A0ABX1E8U2</accession>
<dbReference type="Proteomes" id="UP000787635">
    <property type="component" value="Unassembled WGS sequence"/>
</dbReference>
<protein>
    <recommendedName>
        <fullName evidence="3">Glycoside hydrolase family 19 catalytic domain-containing protein</fullName>
    </recommendedName>
</protein>
<dbReference type="SUPFAM" id="SSF53955">
    <property type="entry name" value="Lysozyme-like"/>
    <property type="match status" value="1"/>
</dbReference>
<dbReference type="EMBL" id="JAAVNE010000042">
    <property type="protein sequence ID" value="NKC33306.1"/>
    <property type="molecule type" value="Genomic_DNA"/>
</dbReference>
<keyword evidence="2" id="KW-1185">Reference proteome</keyword>
<proteinExistence type="predicted"/>
<name>A0ABX1E8U2_9PROT</name>